<keyword evidence="8 18" id="KW-0560">Oxidoreductase</keyword>
<dbReference type="Gene3D" id="1.20.120.1630">
    <property type="match status" value="1"/>
</dbReference>
<evidence type="ECO:0000256" key="14">
    <source>
        <dbReference type="ARBA" id="ARBA00030165"/>
    </source>
</evidence>
<dbReference type="InterPro" id="IPR018083">
    <property type="entry name" value="Sterol_reductase_CS"/>
</dbReference>
<evidence type="ECO:0000256" key="7">
    <source>
        <dbReference type="ARBA" id="ARBA00022989"/>
    </source>
</evidence>
<evidence type="ECO:0000256" key="1">
    <source>
        <dbReference type="ARBA" id="ARBA00004141"/>
    </source>
</evidence>
<evidence type="ECO:0000256" key="3">
    <source>
        <dbReference type="ARBA" id="ARBA00022516"/>
    </source>
</evidence>
<keyword evidence="5" id="KW-0521">NADP</keyword>
<evidence type="ECO:0000256" key="4">
    <source>
        <dbReference type="ARBA" id="ARBA00022692"/>
    </source>
</evidence>
<evidence type="ECO:0000256" key="2">
    <source>
        <dbReference type="ARBA" id="ARBA00005402"/>
    </source>
</evidence>
<sequence>MAVETKQELNPKTTHFEFSGPVGAFVLTFGLPLLVNVLCVCCTKEGCSLAPSHIIAQWKKTPFLTAEVYKVYLLWLAALALADLIVPGQIVDGTELRNGQRLKYKFNGTRVIAILGALLLSRGVATNWQLPELQFIYTNLTQLANASIVTSFAISTYLYISSFFGNKLLALGGNSHNVFYDFFMGRELNPRIGKLDLKLFLEMRPGLLLWVLIDLAMVHHQWLTYGRVSASIVLVTLFQGYYVIEGTFYEAGLVSMIDTTLDGLGFMLVFGDISLVPFTYSLQTRFLADNFVELSWLQIALITGVYLLGIAVFRLSNNEKNKFKQGKTNPGEYTYIETKTGSKLLTSGWWGMARHINYTGDWISSWAYSLPCGFNLVPYYYVVYFGVLLVHRESRDEAKCAAKYGETWTEYKRRVPYKFFPYLL</sequence>
<keyword evidence="11 18" id="KW-0472">Membrane</keyword>
<comment type="caution">
    <text evidence="19">The sequence shown here is derived from an EMBL/GenBank/DDBJ whole genome shotgun (WGS) entry which is preliminary data.</text>
</comment>
<evidence type="ECO:0000256" key="8">
    <source>
        <dbReference type="ARBA" id="ARBA00023002"/>
    </source>
</evidence>
<evidence type="ECO:0000256" key="6">
    <source>
        <dbReference type="ARBA" id="ARBA00022955"/>
    </source>
</evidence>
<dbReference type="AlphaFoldDB" id="A0AAV5RMT4"/>
<organism evidence="19 20">
    <name type="scientific">Starmerella bacillaris</name>
    <name type="common">Yeast</name>
    <name type="synonym">Candida zemplinina</name>
    <dbReference type="NCBI Taxonomy" id="1247836"/>
    <lineage>
        <taxon>Eukaryota</taxon>
        <taxon>Fungi</taxon>
        <taxon>Dikarya</taxon>
        <taxon>Ascomycota</taxon>
        <taxon>Saccharomycotina</taxon>
        <taxon>Dipodascomycetes</taxon>
        <taxon>Dipodascales</taxon>
        <taxon>Trichomonascaceae</taxon>
        <taxon>Starmerella</taxon>
    </lineage>
</organism>
<dbReference type="PANTHER" id="PTHR21257">
    <property type="entry name" value="DELTA(14)-STEROL REDUCTASE"/>
    <property type="match status" value="1"/>
</dbReference>
<evidence type="ECO:0000256" key="16">
    <source>
        <dbReference type="ARBA" id="ARBA00060577"/>
    </source>
</evidence>
<keyword evidence="10 18" id="KW-0443">Lipid metabolism</keyword>
<evidence type="ECO:0000256" key="17">
    <source>
        <dbReference type="ARBA" id="ARBA00069705"/>
    </source>
</evidence>
<evidence type="ECO:0000256" key="13">
    <source>
        <dbReference type="ARBA" id="ARBA00023221"/>
    </source>
</evidence>
<name>A0AAV5RMT4_STABA</name>
<evidence type="ECO:0000313" key="19">
    <source>
        <dbReference type="EMBL" id="GMM52297.1"/>
    </source>
</evidence>
<accession>A0AAV5RMT4</accession>
<comment type="similarity">
    <text evidence="2 18">Belongs to the ERG4/ERG24 family.</text>
</comment>
<reference evidence="19 20" key="1">
    <citation type="journal article" date="2023" name="Elife">
        <title>Identification of key yeast species and microbe-microbe interactions impacting larval growth of Drosophila in the wild.</title>
        <authorList>
            <person name="Mure A."/>
            <person name="Sugiura Y."/>
            <person name="Maeda R."/>
            <person name="Honda K."/>
            <person name="Sakurai N."/>
            <person name="Takahashi Y."/>
            <person name="Watada M."/>
            <person name="Katoh T."/>
            <person name="Gotoh A."/>
            <person name="Gotoh Y."/>
            <person name="Taniguchi I."/>
            <person name="Nakamura K."/>
            <person name="Hayashi T."/>
            <person name="Katayama T."/>
            <person name="Uemura T."/>
            <person name="Hattori Y."/>
        </authorList>
    </citation>
    <scope>NUCLEOTIDE SEQUENCE [LARGE SCALE GENOMIC DNA]</scope>
    <source>
        <strain evidence="19 20">SB-73</strain>
    </source>
</reference>
<dbReference type="FunFam" id="1.20.120.1630:FF:000011">
    <property type="entry name" value="Delta(14)-sterol reductase"/>
    <property type="match status" value="1"/>
</dbReference>
<dbReference type="Proteomes" id="UP001362899">
    <property type="component" value="Unassembled WGS sequence"/>
</dbReference>
<evidence type="ECO:0000256" key="10">
    <source>
        <dbReference type="ARBA" id="ARBA00023098"/>
    </source>
</evidence>
<feature type="transmembrane region" description="Helical" evidence="18">
    <location>
        <begin position="264"/>
        <end position="282"/>
    </location>
</feature>
<gene>
    <name evidence="19" type="ORF">DASB73_032600</name>
</gene>
<comment type="pathway">
    <text evidence="16">Steroid biosynthesis.</text>
</comment>
<keyword evidence="20" id="KW-1185">Reference proteome</keyword>
<evidence type="ECO:0000256" key="12">
    <source>
        <dbReference type="ARBA" id="ARBA00023166"/>
    </source>
</evidence>
<feature type="transmembrane region" description="Helical" evidence="18">
    <location>
        <begin position="111"/>
        <end position="130"/>
    </location>
</feature>
<dbReference type="PROSITE" id="PS01018">
    <property type="entry name" value="STEROL_REDUCT_2"/>
    <property type="match status" value="1"/>
</dbReference>
<proteinExistence type="inferred from homology"/>
<keyword evidence="7 18" id="KW-1133">Transmembrane helix</keyword>
<feature type="transmembrane region" description="Helical" evidence="18">
    <location>
        <begin position="294"/>
        <end position="315"/>
    </location>
</feature>
<evidence type="ECO:0000313" key="20">
    <source>
        <dbReference type="Proteomes" id="UP001362899"/>
    </source>
</evidence>
<dbReference type="GO" id="GO:0006696">
    <property type="term" value="P:ergosterol biosynthetic process"/>
    <property type="evidence" value="ECO:0007669"/>
    <property type="project" value="TreeGrafter"/>
</dbReference>
<evidence type="ECO:0000256" key="9">
    <source>
        <dbReference type="ARBA" id="ARBA00023011"/>
    </source>
</evidence>
<dbReference type="InterPro" id="IPR001171">
    <property type="entry name" value="ERG24_DHCR-like"/>
</dbReference>
<keyword evidence="13 18" id="KW-0753">Steroid metabolism</keyword>
<evidence type="ECO:0000256" key="11">
    <source>
        <dbReference type="ARBA" id="ARBA00023136"/>
    </source>
</evidence>
<feature type="transmembrane region" description="Helical" evidence="18">
    <location>
        <begin position="224"/>
        <end position="244"/>
    </location>
</feature>
<keyword evidence="12 18" id="KW-1207">Sterol metabolism</keyword>
<keyword evidence="9 18" id="KW-0756">Sterol biosynthesis</keyword>
<evidence type="ECO:0000256" key="5">
    <source>
        <dbReference type="ARBA" id="ARBA00022857"/>
    </source>
</evidence>
<dbReference type="PANTHER" id="PTHR21257:SF52">
    <property type="entry name" value="DELTA(14)-STEROL REDUCTASE TM7SF2"/>
    <property type="match status" value="1"/>
</dbReference>
<keyword evidence="6 18" id="KW-0752">Steroid biosynthesis</keyword>
<evidence type="ECO:0000256" key="18">
    <source>
        <dbReference type="RuleBase" id="RU369120"/>
    </source>
</evidence>
<protein>
    <recommendedName>
        <fullName evidence="17 18">Delta(14)-sterol reductase</fullName>
    </recommendedName>
    <alternativeName>
        <fullName evidence="14 18">C-14 sterol reductase</fullName>
    </alternativeName>
    <alternativeName>
        <fullName evidence="15 18">Sterol C14-reductase</fullName>
    </alternativeName>
</protein>
<keyword evidence="3 18" id="KW-0444">Lipid biosynthesis</keyword>
<dbReference type="EMBL" id="BTGC01000008">
    <property type="protein sequence ID" value="GMM52297.1"/>
    <property type="molecule type" value="Genomic_DNA"/>
</dbReference>
<dbReference type="GO" id="GO:0005789">
    <property type="term" value="C:endoplasmic reticulum membrane"/>
    <property type="evidence" value="ECO:0007669"/>
    <property type="project" value="TreeGrafter"/>
</dbReference>
<comment type="subcellular location">
    <subcellularLocation>
        <location evidence="1">Membrane</location>
        <topology evidence="1">Multi-pass membrane protein</topology>
    </subcellularLocation>
</comment>
<keyword evidence="4 18" id="KW-0812">Transmembrane</keyword>
<feature type="transmembrane region" description="Helical" evidence="18">
    <location>
        <begin position="142"/>
        <end position="160"/>
    </location>
</feature>
<comment type="caution">
    <text evidence="18">Lacks conserved residue(s) required for the propagation of feature annotation.</text>
</comment>
<dbReference type="GO" id="GO:0050613">
    <property type="term" value="F:Delta14-sterol reductase activity"/>
    <property type="evidence" value="ECO:0007669"/>
    <property type="project" value="TreeGrafter"/>
</dbReference>
<evidence type="ECO:0000256" key="15">
    <source>
        <dbReference type="ARBA" id="ARBA00031227"/>
    </source>
</evidence>
<dbReference type="Pfam" id="PF01222">
    <property type="entry name" value="ERG4_ERG24"/>
    <property type="match status" value="1"/>
</dbReference>